<dbReference type="InterPro" id="IPR038516">
    <property type="entry name" value="AAR2_N_sf"/>
</dbReference>
<dbReference type="InterPro" id="IPR007946">
    <property type="entry name" value="AAR2"/>
</dbReference>
<dbReference type="EMBL" id="VCHE01000019">
    <property type="protein sequence ID" value="KAB2577186.1"/>
    <property type="molecule type" value="Genomic_DNA"/>
</dbReference>
<feature type="domain" description="AAR2 C-terminal" evidence="3">
    <location>
        <begin position="201"/>
        <end position="362"/>
    </location>
</feature>
<feature type="compositionally biased region" description="Acidic residues" evidence="2">
    <location>
        <begin position="432"/>
        <end position="454"/>
    </location>
</feature>
<evidence type="ECO:0000259" key="4">
    <source>
        <dbReference type="Pfam" id="PF20981"/>
    </source>
</evidence>
<dbReference type="CDD" id="cd13777">
    <property type="entry name" value="Aar2_N"/>
    <property type="match status" value="1"/>
</dbReference>
<sequence length="454" mass="50644">MDATPCVLLLVPAGALGGIDLLSFTTTNRFKGIKDLPAGWHFVFTSSTTSLSVRHGAWFRVRETSPGSPPDLFVKKWNAEHEELVPESDPAEVLRWRANLGAIWREGLTPYRQSASKDADDEGDKEQDWRALTDAISEELLNRILGASSSSGGGDQQHWGLTSASSAARDMDDIPGLSSDRSGGDSGSGAAWQPEKELELLPIDLKMTWGQGVTGRERTEAAQDRSWALGDLVGRVCGGREDEVLGELQFTFLMVLTLNNNSCLEQWKRLLELLLTCKKAVIQRARFYGRFLRLLRLQLQHCQDADAMLFDLNDDGGSLLKGLLRKFRKGLDELDGKEKSDIVDELDELEEFLRDEFGWQLDDSFVRRGILELEDGEQVEMDVGTRFDEDDETGEFAPMVVELTEEQARSLGGNAHATEQQDKRLAKPESGIADEEVQEESEDEADLEDMDARY</sequence>
<evidence type="ECO:0000313" key="6">
    <source>
        <dbReference type="Proteomes" id="UP000325902"/>
    </source>
</evidence>
<evidence type="ECO:0000259" key="3">
    <source>
        <dbReference type="Pfam" id="PF05282"/>
    </source>
</evidence>
<reference evidence="5 6" key="1">
    <citation type="journal article" date="2019" name="Sci. Rep.">
        <title>A multi-omics analysis of the grapevine pathogen Lasiodiplodia theobromae reveals that temperature affects the expression of virulence- and pathogenicity-related genes.</title>
        <authorList>
            <person name="Felix C."/>
            <person name="Meneses R."/>
            <person name="Goncalves M.F.M."/>
            <person name="Tilleman L."/>
            <person name="Duarte A.S."/>
            <person name="Jorrin-Novo J.V."/>
            <person name="Van de Peer Y."/>
            <person name="Deforce D."/>
            <person name="Van Nieuwerburgh F."/>
            <person name="Esteves A.C."/>
            <person name="Alves A."/>
        </authorList>
    </citation>
    <scope>NUCLEOTIDE SEQUENCE [LARGE SCALE GENOMIC DNA]</scope>
    <source>
        <strain evidence="5 6">LA-SOL3</strain>
    </source>
</reference>
<evidence type="ECO:0000256" key="1">
    <source>
        <dbReference type="ARBA" id="ARBA00006281"/>
    </source>
</evidence>
<dbReference type="Proteomes" id="UP000325902">
    <property type="component" value="Unassembled WGS sequence"/>
</dbReference>
<comment type="caution">
    <text evidence="5">The sequence shown here is derived from an EMBL/GenBank/DDBJ whole genome shotgun (WGS) entry which is preliminary data.</text>
</comment>
<keyword evidence="6" id="KW-1185">Reference proteome</keyword>
<evidence type="ECO:0000256" key="2">
    <source>
        <dbReference type="SAM" id="MobiDB-lite"/>
    </source>
</evidence>
<feature type="region of interest" description="Disordered" evidence="2">
    <location>
        <begin position="406"/>
        <end position="454"/>
    </location>
</feature>
<dbReference type="Gene3D" id="1.25.40.550">
    <property type="entry name" value="Aar2, C-terminal domain-like"/>
    <property type="match status" value="1"/>
</dbReference>
<dbReference type="Pfam" id="PF20981">
    <property type="entry name" value="AAR2_1st"/>
    <property type="match status" value="1"/>
</dbReference>
<gene>
    <name evidence="5" type="primary">AAR2</name>
    <name evidence="5" type="ORF">DBV05_g4259</name>
</gene>
<dbReference type="PANTHER" id="PTHR12689">
    <property type="entry name" value="A1 CISTRON SPLICING FACTOR AAR2-RELATED"/>
    <property type="match status" value="1"/>
</dbReference>
<dbReference type="PANTHER" id="PTHR12689:SF4">
    <property type="entry name" value="PROTEIN AAR2 HOMOLOG"/>
    <property type="match status" value="1"/>
</dbReference>
<dbReference type="GO" id="GO:0000244">
    <property type="term" value="P:spliceosomal tri-snRNP complex assembly"/>
    <property type="evidence" value="ECO:0007669"/>
    <property type="project" value="TreeGrafter"/>
</dbReference>
<evidence type="ECO:0000313" key="5">
    <source>
        <dbReference type="EMBL" id="KAB2577186.1"/>
    </source>
</evidence>
<dbReference type="Pfam" id="PF05282">
    <property type="entry name" value="AAR2"/>
    <property type="match status" value="1"/>
</dbReference>
<dbReference type="InterPro" id="IPR033648">
    <property type="entry name" value="AAR2_C"/>
</dbReference>
<proteinExistence type="inferred from homology"/>
<dbReference type="InterPro" id="IPR033647">
    <property type="entry name" value="Aar2_N"/>
</dbReference>
<feature type="region of interest" description="Disordered" evidence="2">
    <location>
        <begin position="147"/>
        <end position="191"/>
    </location>
</feature>
<feature type="domain" description="AAR2 N-terminal" evidence="4">
    <location>
        <begin position="6"/>
        <end position="146"/>
    </location>
</feature>
<organism evidence="5 6">
    <name type="scientific">Lasiodiplodia theobromae</name>
    <dbReference type="NCBI Taxonomy" id="45133"/>
    <lineage>
        <taxon>Eukaryota</taxon>
        <taxon>Fungi</taxon>
        <taxon>Dikarya</taxon>
        <taxon>Ascomycota</taxon>
        <taxon>Pezizomycotina</taxon>
        <taxon>Dothideomycetes</taxon>
        <taxon>Dothideomycetes incertae sedis</taxon>
        <taxon>Botryosphaeriales</taxon>
        <taxon>Botryosphaeriaceae</taxon>
        <taxon>Lasiodiplodia</taxon>
    </lineage>
</organism>
<comment type="similarity">
    <text evidence="1">Belongs to the AAR2 family.</text>
</comment>
<dbReference type="OrthoDB" id="201752at2759"/>
<dbReference type="Gene3D" id="2.60.34.20">
    <property type="match status" value="1"/>
</dbReference>
<dbReference type="InterPro" id="IPR038514">
    <property type="entry name" value="AAR2_C_sf"/>
</dbReference>
<accession>A0A5N5DH40</accession>
<name>A0A5N5DH40_9PEZI</name>
<protein>
    <submittedName>
        <fullName evidence="5">Protein AAR2-like protein</fullName>
    </submittedName>
</protein>
<dbReference type="AlphaFoldDB" id="A0A5N5DH40"/>
<dbReference type="CDD" id="cd13778">
    <property type="entry name" value="Aar2_C"/>
    <property type="match status" value="1"/>
</dbReference>